<organism evidence="2 5">
    <name type="scientific">Didymodactylos carnosus</name>
    <dbReference type="NCBI Taxonomy" id="1234261"/>
    <lineage>
        <taxon>Eukaryota</taxon>
        <taxon>Metazoa</taxon>
        <taxon>Spiralia</taxon>
        <taxon>Gnathifera</taxon>
        <taxon>Rotifera</taxon>
        <taxon>Eurotatoria</taxon>
        <taxon>Bdelloidea</taxon>
        <taxon>Philodinida</taxon>
        <taxon>Philodinidae</taxon>
        <taxon>Didymodactylos</taxon>
    </lineage>
</organism>
<name>A0A814AJN0_9BILA</name>
<dbReference type="Proteomes" id="UP000681722">
    <property type="component" value="Unassembled WGS sequence"/>
</dbReference>
<sequence>MKDGKRQKTLKNEIIWLWCADISSKTIAWTVGCSRSTVVDWSNFLREVCTEKLNVAPQMGGTEEVVQIDEALFRDKLKYNRGRLLLGNQNNNNNTTNGLITNLTHENRKNSSRWLSWAPSDRRPKIKMSKKGTAMTYVPDQTSKLFLNLISNCLRMNGNGYPLPSSITQMVTEYIRLEIRTIYLNYFSCQSSNYLSKSLFGNLLYLLRHNQTRLKRLRQYIRIKVQSKHLTEQNETTTTNMTTTSKWSIYERFNNLCGTLAINIEEKQTNDNICINDVDGNMECIDKQRYRQFSRFDCYCKTLNEKEYLELIETQHRLFARLHYCSDKNILNWLQIPLEKYASKSSTTVLSNDLHLSEMIIFMLKEIVLDLADDCLVKRTLTNQNDQKAIQYIEMKNIFRRKQLKQHLRLPYTGRRVDAGIKQTIFCSSAG</sequence>
<gene>
    <name evidence="2" type="ORF">GPM918_LOCUS9251</name>
    <name evidence="1" type="ORF">OVA965_LOCUS2344</name>
    <name evidence="4" type="ORF">SRO942_LOCUS9252</name>
    <name evidence="3" type="ORF">TMI583_LOCUS2344</name>
</gene>
<dbReference type="EMBL" id="CAJNOQ010001699">
    <property type="protein sequence ID" value="CAF0913085.1"/>
    <property type="molecule type" value="Genomic_DNA"/>
</dbReference>
<proteinExistence type="predicted"/>
<dbReference type="EMBL" id="CAJOBC010001699">
    <property type="protein sequence ID" value="CAF3693765.1"/>
    <property type="molecule type" value="Genomic_DNA"/>
</dbReference>
<evidence type="ECO:0000313" key="3">
    <source>
        <dbReference type="EMBL" id="CAF3536445.1"/>
    </source>
</evidence>
<keyword evidence="5" id="KW-1185">Reference proteome</keyword>
<dbReference type="OrthoDB" id="6412411at2759"/>
<protein>
    <submittedName>
        <fullName evidence="2">Uncharacterized protein</fullName>
    </submittedName>
</protein>
<dbReference type="Proteomes" id="UP000682733">
    <property type="component" value="Unassembled WGS sequence"/>
</dbReference>
<dbReference type="Proteomes" id="UP000663829">
    <property type="component" value="Unassembled WGS sequence"/>
</dbReference>
<dbReference type="EMBL" id="CAJNOK010000490">
    <property type="protein sequence ID" value="CAF0757094.1"/>
    <property type="molecule type" value="Genomic_DNA"/>
</dbReference>
<evidence type="ECO:0000313" key="2">
    <source>
        <dbReference type="EMBL" id="CAF0913085.1"/>
    </source>
</evidence>
<evidence type="ECO:0000313" key="4">
    <source>
        <dbReference type="EMBL" id="CAF3693765.1"/>
    </source>
</evidence>
<dbReference type="AlphaFoldDB" id="A0A814AJN0"/>
<dbReference type="Proteomes" id="UP000677228">
    <property type="component" value="Unassembled WGS sequence"/>
</dbReference>
<comment type="caution">
    <text evidence="2">The sequence shown here is derived from an EMBL/GenBank/DDBJ whole genome shotgun (WGS) entry which is preliminary data.</text>
</comment>
<evidence type="ECO:0000313" key="5">
    <source>
        <dbReference type="Proteomes" id="UP000663829"/>
    </source>
</evidence>
<evidence type="ECO:0000313" key="1">
    <source>
        <dbReference type="EMBL" id="CAF0757094.1"/>
    </source>
</evidence>
<accession>A0A814AJN0</accession>
<dbReference type="EMBL" id="CAJOBA010000490">
    <property type="protein sequence ID" value="CAF3536445.1"/>
    <property type="molecule type" value="Genomic_DNA"/>
</dbReference>
<reference evidence="2" key="1">
    <citation type="submission" date="2021-02" db="EMBL/GenBank/DDBJ databases">
        <authorList>
            <person name="Nowell W R."/>
        </authorList>
    </citation>
    <scope>NUCLEOTIDE SEQUENCE</scope>
</reference>